<name>A0A9N9R4Z8_9NEOP</name>
<evidence type="ECO:0000313" key="2">
    <source>
        <dbReference type="EMBL" id="CAG9789461.1"/>
    </source>
</evidence>
<dbReference type="Gene3D" id="2.40.128.20">
    <property type="match status" value="1"/>
</dbReference>
<dbReference type="Proteomes" id="UP001153714">
    <property type="component" value="Chromosome 2"/>
</dbReference>
<proteinExistence type="predicted"/>
<dbReference type="AlphaFoldDB" id="A0A9N9R4Z8"/>
<dbReference type="InterPro" id="IPR012674">
    <property type="entry name" value="Calycin"/>
</dbReference>
<feature type="domain" description="Lipocalin/cytosolic fatty-acid binding" evidence="1">
    <location>
        <begin position="50"/>
        <end position="123"/>
    </location>
</feature>
<gene>
    <name evidence="2" type="ORF">DIATSA_LOCUS7193</name>
</gene>
<dbReference type="OrthoDB" id="565904at2759"/>
<sequence>MERYPTWYEDGHCSHKRFEACGRRIEIDHVFIREGVQFVFQVNSSYNPGDEAVFEIQDNIIDRIGIPIEVIATDYSEHALLYGCKYQPNYNIKYMLAWILSRNQTLPDEKIENLKTTLRTIPYSSPVYMERVRHDSDICAHSWTAHVDTIETNDNGE</sequence>
<reference evidence="2" key="2">
    <citation type="submission" date="2022-10" db="EMBL/GenBank/DDBJ databases">
        <authorList>
            <consortium name="ENA_rothamsted_submissions"/>
            <consortium name="culmorum"/>
            <person name="King R."/>
        </authorList>
    </citation>
    <scope>NUCLEOTIDE SEQUENCE</scope>
</reference>
<organism evidence="2 3">
    <name type="scientific">Diatraea saccharalis</name>
    <name type="common">sugarcane borer</name>
    <dbReference type="NCBI Taxonomy" id="40085"/>
    <lineage>
        <taxon>Eukaryota</taxon>
        <taxon>Metazoa</taxon>
        <taxon>Ecdysozoa</taxon>
        <taxon>Arthropoda</taxon>
        <taxon>Hexapoda</taxon>
        <taxon>Insecta</taxon>
        <taxon>Pterygota</taxon>
        <taxon>Neoptera</taxon>
        <taxon>Endopterygota</taxon>
        <taxon>Lepidoptera</taxon>
        <taxon>Glossata</taxon>
        <taxon>Ditrysia</taxon>
        <taxon>Pyraloidea</taxon>
        <taxon>Crambidae</taxon>
        <taxon>Crambinae</taxon>
        <taxon>Diatraea</taxon>
    </lineage>
</organism>
<dbReference type="Pfam" id="PF00061">
    <property type="entry name" value="Lipocalin"/>
    <property type="match status" value="1"/>
</dbReference>
<keyword evidence="3" id="KW-1185">Reference proteome</keyword>
<reference evidence="2" key="1">
    <citation type="submission" date="2021-12" db="EMBL/GenBank/DDBJ databases">
        <authorList>
            <person name="King R."/>
        </authorList>
    </citation>
    <scope>NUCLEOTIDE SEQUENCE</scope>
</reference>
<dbReference type="InterPro" id="IPR000566">
    <property type="entry name" value="Lipocln_cytosolic_FA-bd_dom"/>
</dbReference>
<evidence type="ECO:0000259" key="1">
    <source>
        <dbReference type="Pfam" id="PF00061"/>
    </source>
</evidence>
<evidence type="ECO:0000313" key="3">
    <source>
        <dbReference type="Proteomes" id="UP001153714"/>
    </source>
</evidence>
<dbReference type="EMBL" id="OU893333">
    <property type="protein sequence ID" value="CAG9789461.1"/>
    <property type="molecule type" value="Genomic_DNA"/>
</dbReference>
<dbReference type="SUPFAM" id="SSF50814">
    <property type="entry name" value="Lipocalins"/>
    <property type="match status" value="1"/>
</dbReference>
<accession>A0A9N9R4Z8</accession>
<protein>
    <recommendedName>
        <fullName evidence="1">Lipocalin/cytosolic fatty-acid binding domain-containing protein</fullName>
    </recommendedName>
</protein>